<reference evidence="3" key="1">
    <citation type="journal article" date="2020" name="Stud. Mycol.">
        <title>101 Dothideomycetes genomes: a test case for predicting lifestyles and emergence of pathogens.</title>
        <authorList>
            <person name="Haridas S."/>
            <person name="Albert R."/>
            <person name="Binder M."/>
            <person name="Bloem J."/>
            <person name="Labutti K."/>
            <person name="Salamov A."/>
            <person name="Andreopoulos B."/>
            <person name="Baker S."/>
            <person name="Barry K."/>
            <person name="Bills G."/>
            <person name="Bluhm B."/>
            <person name="Cannon C."/>
            <person name="Castanera R."/>
            <person name="Culley D."/>
            <person name="Daum C."/>
            <person name="Ezra D."/>
            <person name="Gonzalez J."/>
            <person name="Henrissat B."/>
            <person name="Kuo A."/>
            <person name="Liang C."/>
            <person name="Lipzen A."/>
            <person name="Lutzoni F."/>
            <person name="Magnuson J."/>
            <person name="Mondo S."/>
            <person name="Nolan M."/>
            <person name="Ohm R."/>
            <person name="Pangilinan J."/>
            <person name="Park H.-J."/>
            <person name="Ramirez L."/>
            <person name="Alfaro M."/>
            <person name="Sun H."/>
            <person name="Tritt A."/>
            <person name="Yoshinaga Y."/>
            <person name="Zwiers L.-H."/>
            <person name="Turgeon B."/>
            <person name="Goodwin S."/>
            <person name="Spatafora J."/>
            <person name="Crous P."/>
            <person name="Grigoriev I."/>
        </authorList>
    </citation>
    <scope>NUCLEOTIDE SEQUENCE</scope>
    <source>
        <strain evidence="3">CBS 175.79</strain>
    </source>
</reference>
<organism evidence="3 4">
    <name type="scientific">Aaosphaeria arxii CBS 175.79</name>
    <dbReference type="NCBI Taxonomy" id="1450172"/>
    <lineage>
        <taxon>Eukaryota</taxon>
        <taxon>Fungi</taxon>
        <taxon>Dikarya</taxon>
        <taxon>Ascomycota</taxon>
        <taxon>Pezizomycotina</taxon>
        <taxon>Dothideomycetes</taxon>
        <taxon>Pleosporomycetidae</taxon>
        <taxon>Pleosporales</taxon>
        <taxon>Pleosporales incertae sedis</taxon>
        <taxon>Aaosphaeria</taxon>
    </lineage>
</organism>
<keyword evidence="4" id="KW-1185">Reference proteome</keyword>
<sequence length="198" mass="22454">MNSFTSKSKPKTDDQTHRTLPNLLSKVNPVGKLLQGKKLWKRDHEGNGGYTTKQPVIEARDSLERAFKLDVQSLDRGRHLTDTSKWNYSTDIGVEAATGEGKPSNFSQQPLSPLFSRLPTEIREVIWDLVLCSNERIDFFLRKTESGSIDLRGMACKDPENGSPYHKCTREERTESSQVAFNAVLRCCKLAFVLPLRR</sequence>
<dbReference type="OrthoDB" id="3801532at2759"/>
<dbReference type="Pfam" id="PF24864">
    <property type="entry name" value="DUF7730"/>
    <property type="match status" value="1"/>
</dbReference>
<dbReference type="GeneID" id="54283541"/>
<dbReference type="InterPro" id="IPR056632">
    <property type="entry name" value="DUF7730"/>
</dbReference>
<evidence type="ECO:0000313" key="3">
    <source>
        <dbReference type="EMBL" id="KAF2011573.1"/>
    </source>
</evidence>
<evidence type="ECO:0000313" key="4">
    <source>
        <dbReference type="Proteomes" id="UP000799778"/>
    </source>
</evidence>
<feature type="region of interest" description="Disordered" evidence="1">
    <location>
        <begin position="1"/>
        <end position="21"/>
    </location>
</feature>
<gene>
    <name evidence="3" type="ORF">BU24DRAFT_413208</name>
</gene>
<dbReference type="RefSeq" id="XP_033379912.1">
    <property type="nucleotide sequence ID" value="XM_033526144.1"/>
</dbReference>
<dbReference type="Proteomes" id="UP000799778">
    <property type="component" value="Unassembled WGS sequence"/>
</dbReference>
<proteinExistence type="predicted"/>
<feature type="domain" description="DUF7730" evidence="2">
    <location>
        <begin position="108"/>
        <end position="189"/>
    </location>
</feature>
<dbReference type="EMBL" id="ML978074">
    <property type="protein sequence ID" value="KAF2011573.1"/>
    <property type="molecule type" value="Genomic_DNA"/>
</dbReference>
<evidence type="ECO:0000259" key="2">
    <source>
        <dbReference type="Pfam" id="PF24864"/>
    </source>
</evidence>
<accession>A0A6A5XF61</accession>
<dbReference type="AlphaFoldDB" id="A0A6A5XF61"/>
<evidence type="ECO:0000256" key="1">
    <source>
        <dbReference type="SAM" id="MobiDB-lite"/>
    </source>
</evidence>
<protein>
    <recommendedName>
        <fullName evidence="2">DUF7730 domain-containing protein</fullName>
    </recommendedName>
</protein>
<name>A0A6A5XF61_9PLEO</name>